<dbReference type="GO" id="GO:0005886">
    <property type="term" value="C:plasma membrane"/>
    <property type="evidence" value="ECO:0007669"/>
    <property type="project" value="InterPro"/>
</dbReference>
<dbReference type="Proteomes" id="UP000606172">
    <property type="component" value="Unassembled WGS sequence"/>
</dbReference>
<gene>
    <name evidence="3" type="primary">bioY</name>
    <name evidence="3" type="ORF">Ssi02_33060</name>
</gene>
<evidence type="ECO:0000256" key="2">
    <source>
        <dbReference type="SAM" id="Phobius"/>
    </source>
</evidence>
<reference evidence="3" key="1">
    <citation type="submission" date="2021-01" db="EMBL/GenBank/DDBJ databases">
        <title>Whole genome shotgun sequence of Sinosporangium siamense NBRC 109515.</title>
        <authorList>
            <person name="Komaki H."/>
            <person name="Tamura T."/>
        </authorList>
    </citation>
    <scope>NUCLEOTIDE SEQUENCE</scope>
    <source>
        <strain evidence="3">NBRC 109515</strain>
    </source>
</reference>
<dbReference type="AlphaFoldDB" id="A0A919V5J2"/>
<comment type="similarity">
    <text evidence="1">Belongs to the BioY family.</text>
</comment>
<keyword evidence="2" id="KW-1133">Transmembrane helix</keyword>
<feature type="transmembrane region" description="Helical" evidence="2">
    <location>
        <begin position="122"/>
        <end position="139"/>
    </location>
</feature>
<keyword evidence="4" id="KW-1185">Reference proteome</keyword>
<dbReference type="EMBL" id="BOOW01000020">
    <property type="protein sequence ID" value="GII93075.1"/>
    <property type="molecule type" value="Genomic_DNA"/>
</dbReference>
<dbReference type="PANTHER" id="PTHR34295">
    <property type="entry name" value="BIOTIN TRANSPORTER BIOY"/>
    <property type="match status" value="1"/>
</dbReference>
<evidence type="ECO:0000256" key="1">
    <source>
        <dbReference type="ARBA" id="ARBA00010692"/>
    </source>
</evidence>
<protein>
    <submittedName>
        <fullName evidence="3">Biotin biosynthesis protein BioY</fullName>
    </submittedName>
</protein>
<proteinExistence type="inferred from homology"/>
<dbReference type="Gene3D" id="1.10.1760.20">
    <property type="match status" value="1"/>
</dbReference>
<feature type="transmembrane region" description="Helical" evidence="2">
    <location>
        <begin position="151"/>
        <end position="173"/>
    </location>
</feature>
<comment type="caution">
    <text evidence="3">The sequence shown here is derived from an EMBL/GenBank/DDBJ whole genome shotgun (WGS) entry which is preliminary data.</text>
</comment>
<sequence length="213" mass="21751">MASTSYDSSRPHPENGHEVRMENTMANISAVGKTAVLSDLLPGSRVRDAILVVGAALLTGAAAQVSFLIPGTPVPVTLQTFAALFAGAALGFPRAFLGMSLYLVLGQLGVPWLAPEGGNATLGYVVGFILAASVVGALSQRGGDRTPLRTIATMALGTLLIYAAGVPWLMVATGSDLGGAIADGMVPFLLADTLKILVAAGVLPLAWKLAGRR</sequence>
<organism evidence="3 4">
    <name type="scientific">Sinosporangium siamense</name>
    <dbReference type="NCBI Taxonomy" id="1367973"/>
    <lineage>
        <taxon>Bacteria</taxon>
        <taxon>Bacillati</taxon>
        <taxon>Actinomycetota</taxon>
        <taxon>Actinomycetes</taxon>
        <taxon>Streptosporangiales</taxon>
        <taxon>Streptosporangiaceae</taxon>
        <taxon>Sinosporangium</taxon>
    </lineage>
</organism>
<name>A0A919V5J2_9ACTN</name>
<keyword evidence="2" id="KW-0812">Transmembrane</keyword>
<dbReference type="PANTHER" id="PTHR34295:SF1">
    <property type="entry name" value="BIOTIN TRANSPORTER BIOY"/>
    <property type="match status" value="1"/>
</dbReference>
<dbReference type="Pfam" id="PF02632">
    <property type="entry name" value="BioY"/>
    <property type="match status" value="1"/>
</dbReference>
<keyword evidence="2" id="KW-0472">Membrane</keyword>
<feature type="transmembrane region" description="Helical" evidence="2">
    <location>
        <begin position="49"/>
        <end position="69"/>
    </location>
</feature>
<evidence type="ECO:0000313" key="4">
    <source>
        <dbReference type="Proteomes" id="UP000606172"/>
    </source>
</evidence>
<feature type="transmembrane region" description="Helical" evidence="2">
    <location>
        <begin position="81"/>
        <end position="102"/>
    </location>
</feature>
<feature type="transmembrane region" description="Helical" evidence="2">
    <location>
        <begin position="185"/>
        <end position="207"/>
    </location>
</feature>
<accession>A0A919V5J2</accession>
<evidence type="ECO:0000313" key="3">
    <source>
        <dbReference type="EMBL" id="GII93075.1"/>
    </source>
</evidence>
<dbReference type="InterPro" id="IPR003784">
    <property type="entry name" value="BioY"/>
</dbReference>
<dbReference type="GO" id="GO:0015225">
    <property type="term" value="F:biotin transmembrane transporter activity"/>
    <property type="evidence" value="ECO:0007669"/>
    <property type="project" value="InterPro"/>
</dbReference>